<evidence type="ECO:0000313" key="2">
    <source>
        <dbReference type="EMBL" id="KAK7392939.1"/>
    </source>
</evidence>
<feature type="region of interest" description="Disordered" evidence="1">
    <location>
        <begin position="86"/>
        <end position="105"/>
    </location>
</feature>
<protein>
    <submittedName>
        <fullName evidence="2">Uncharacterized protein</fullName>
    </submittedName>
</protein>
<name>A0AAN9SCR6_PSOTE</name>
<evidence type="ECO:0000256" key="1">
    <source>
        <dbReference type="SAM" id="MobiDB-lite"/>
    </source>
</evidence>
<proteinExistence type="predicted"/>
<organism evidence="2 3">
    <name type="scientific">Psophocarpus tetragonolobus</name>
    <name type="common">Winged bean</name>
    <name type="synonym">Dolichos tetragonolobus</name>
    <dbReference type="NCBI Taxonomy" id="3891"/>
    <lineage>
        <taxon>Eukaryota</taxon>
        <taxon>Viridiplantae</taxon>
        <taxon>Streptophyta</taxon>
        <taxon>Embryophyta</taxon>
        <taxon>Tracheophyta</taxon>
        <taxon>Spermatophyta</taxon>
        <taxon>Magnoliopsida</taxon>
        <taxon>eudicotyledons</taxon>
        <taxon>Gunneridae</taxon>
        <taxon>Pentapetalae</taxon>
        <taxon>rosids</taxon>
        <taxon>fabids</taxon>
        <taxon>Fabales</taxon>
        <taxon>Fabaceae</taxon>
        <taxon>Papilionoideae</taxon>
        <taxon>50 kb inversion clade</taxon>
        <taxon>NPAAA clade</taxon>
        <taxon>indigoferoid/millettioid clade</taxon>
        <taxon>Phaseoleae</taxon>
        <taxon>Psophocarpus</taxon>
    </lineage>
</organism>
<evidence type="ECO:0000313" key="3">
    <source>
        <dbReference type="Proteomes" id="UP001386955"/>
    </source>
</evidence>
<feature type="compositionally biased region" description="Basic and acidic residues" evidence="1">
    <location>
        <begin position="89"/>
        <end position="105"/>
    </location>
</feature>
<reference evidence="2 3" key="1">
    <citation type="submission" date="2024-01" db="EMBL/GenBank/DDBJ databases">
        <title>The genomes of 5 underutilized Papilionoideae crops provide insights into root nodulation and disease resistanc.</title>
        <authorList>
            <person name="Jiang F."/>
        </authorList>
    </citation>
    <scope>NUCLEOTIDE SEQUENCE [LARGE SCALE GENOMIC DNA]</scope>
    <source>
        <strain evidence="2">DUOXIRENSHENG_FW03</strain>
        <tissue evidence="2">Leaves</tissue>
    </source>
</reference>
<comment type="caution">
    <text evidence="2">The sequence shown here is derived from an EMBL/GenBank/DDBJ whole genome shotgun (WGS) entry which is preliminary data.</text>
</comment>
<accession>A0AAN9SCR6</accession>
<dbReference type="AlphaFoldDB" id="A0AAN9SCR6"/>
<sequence length="156" mass="17855">MQFLPYPSDKGGKRSYCESDNKYKKSHNLTETKGNFNEFFSEDFGKKENELDDSFFGKSLTDLVIPGDIPDINLFMVSENELSLEDYEKESTSPRRIPCERKKDNESDDLIFSKSLADLVIPGDVPNDLLMACNIEFSWRNEKKAKVLGGSYRSVE</sequence>
<keyword evidence="3" id="KW-1185">Reference proteome</keyword>
<gene>
    <name evidence="2" type="ORF">VNO78_21389</name>
</gene>
<dbReference type="Proteomes" id="UP001386955">
    <property type="component" value="Unassembled WGS sequence"/>
</dbReference>
<dbReference type="EMBL" id="JAYMYS010000005">
    <property type="protein sequence ID" value="KAK7392939.1"/>
    <property type="molecule type" value="Genomic_DNA"/>
</dbReference>